<organism evidence="1 2">
    <name type="scientific">Arabis nemorensis</name>
    <dbReference type="NCBI Taxonomy" id="586526"/>
    <lineage>
        <taxon>Eukaryota</taxon>
        <taxon>Viridiplantae</taxon>
        <taxon>Streptophyta</taxon>
        <taxon>Embryophyta</taxon>
        <taxon>Tracheophyta</taxon>
        <taxon>Spermatophyta</taxon>
        <taxon>Magnoliopsida</taxon>
        <taxon>eudicotyledons</taxon>
        <taxon>Gunneridae</taxon>
        <taxon>Pentapetalae</taxon>
        <taxon>rosids</taxon>
        <taxon>malvids</taxon>
        <taxon>Brassicales</taxon>
        <taxon>Brassicaceae</taxon>
        <taxon>Arabideae</taxon>
        <taxon>Arabis</taxon>
    </lineage>
</organism>
<accession>A0A565CBZ7</accession>
<dbReference type="AlphaFoldDB" id="A0A565CBZ7"/>
<keyword evidence="2" id="KW-1185">Reference proteome</keyword>
<gene>
    <name evidence="1" type="ORF">ANE_LOCUS21632</name>
</gene>
<dbReference type="Proteomes" id="UP000489600">
    <property type="component" value="Unassembled WGS sequence"/>
</dbReference>
<dbReference type="EMBL" id="CABITT030000007">
    <property type="protein sequence ID" value="VVB11188.1"/>
    <property type="molecule type" value="Genomic_DNA"/>
</dbReference>
<evidence type="ECO:0000313" key="1">
    <source>
        <dbReference type="EMBL" id="VVB11188.1"/>
    </source>
</evidence>
<protein>
    <submittedName>
        <fullName evidence="1">Uncharacterized protein</fullName>
    </submittedName>
</protein>
<evidence type="ECO:0000313" key="2">
    <source>
        <dbReference type="Proteomes" id="UP000489600"/>
    </source>
</evidence>
<name>A0A565CBZ7_9BRAS</name>
<proteinExistence type="predicted"/>
<reference evidence="1" key="1">
    <citation type="submission" date="2019-07" db="EMBL/GenBank/DDBJ databases">
        <authorList>
            <person name="Dittberner H."/>
        </authorList>
    </citation>
    <scope>NUCLEOTIDE SEQUENCE [LARGE SCALE GENOMIC DNA]</scope>
</reference>
<sequence length="88" mass="9724">MRSLPTVPDHPSPMHPFVAQSRIKAVDDRSWSSDPPRTVCAFCLDSSVGSTKNHPSVLSRLVRLIRLEPSFCSAHNLLWSTVIRLGSA</sequence>
<comment type="caution">
    <text evidence="1">The sequence shown here is derived from an EMBL/GenBank/DDBJ whole genome shotgun (WGS) entry which is preliminary data.</text>
</comment>